<keyword evidence="3" id="KW-1185">Reference proteome</keyword>
<evidence type="ECO:0000256" key="1">
    <source>
        <dbReference type="SAM" id="MobiDB-lite"/>
    </source>
</evidence>
<evidence type="ECO:0000313" key="2">
    <source>
        <dbReference type="EMBL" id="ALE17090.1"/>
    </source>
</evidence>
<dbReference type="PATRIC" id="fig|361183.4.peg.1770"/>
<accession>A0A0M4M559</accession>
<dbReference type="InterPro" id="IPR036388">
    <property type="entry name" value="WH-like_DNA-bd_sf"/>
</dbReference>
<feature type="compositionally biased region" description="Basic and acidic residues" evidence="1">
    <location>
        <begin position="183"/>
        <end position="192"/>
    </location>
</feature>
<evidence type="ECO:0008006" key="4">
    <source>
        <dbReference type="Google" id="ProtNLM"/>
    </source>
</evidence>
<dbReference type="Proteomes" id="UP000057938">
    <property type="component" value="Chromosome"/>
</dbReference>
<dbReference type="KEGG" id="aep:AMC99_01801"/>
<feature type="region of interest" description="Disordered" evidence="1">
    <location>
        <begin position="183"/>
        <end position="206"/>
    </location>
</feature>
<dbReference type="Gene3D" id="1.10.10.10">
    <property type="entry name" value="Winged helix-like DNA-binding domain superfamily/Winged helix DNA-binding domain"/>
    <property type="match status" value="1"/>
</dbReference>
<organism evidence="2 3">
    <name type="scientific">Altererythrobacter epoxidivorans</name>
    <dbReference type="NCBI Taxonomy" id="361183"/>
    <lineage>
        <taxon>Bacteria</taxon>
        <taxon>Pseudomonadati</taxon>
        <taxon>Pseudomonadota</taxon>
        <taxon>Alphaproteobacteria</taxon>
        <taxon>Sphingomonadales</taxon>
        <taxon>Erythrobacteraceae</taxon>
        <taxon>Altererythrobacter</taxon>
    </lineage>
</organism>
<dbReference type="RefSeq" id="WP_061925581.1">
    <property type="nucleotide sequence ID" value="NZ_CP012669.1"/>
</dbReference>
<dbReference type="STRING" id="361183.AMC99_01801"/>
<gene>
    <name evidence="2" type="ORF">AMC99_01801</name>
</gene>
<dbReference type="SUPFAM" id="SSF46785">
    <property type="entry name" value="Winged helix' DNA-binding domain"/>
    <property type="match status" value="1"/>
</dbReference>
<dbReference type="EMBL" id="CP012669">
    <property type="protein sequence ID" value="ALE17090.1"/>
    <property type="molecule type" value="Genomic_DNA"/>
</dbReference>
<dbReference type="InterPro" id="IPR011006">
    <property type="entry name" value="CheY-like_superfamily"/>
</dbReference>
<dbReference type="AlphaFoldDB" id="A0A0M4M559"/>
<dbReference type="SUPFAM" id="SSF52172">
    <property type="entry name" value="CheY-like"/>
    <property type="match status" value="1"/>
</dbReference>
<sequence length="322" mass="35136">MVQANFTYDAPSDPAGLPVSVSVFADRPYLRDQIAEDLRGAGFRIGTCGDIGALIAGQLAVLGDVVLLDCPQVDAEGMAALCRLDKRVARSGSQLIVSTSLDALDDVFGCFDQSAPQILVNCTRGERVVAIGRILAHTAPGRVREMSEDDRVALLHLSQQVEAIARQIDSLSDRGAGLRSLADRRDEFRGEDAETQPPVGMRTARPPLPDARVLRRLIRQRQARAQFFDAELFADPAWDMLLDLTAAYCEHQRVSVTSLCIASGVPPTTALRWIKQMIDSGLFDRVEDAQDRRRAFISLSDRAVDGMARYFAEIGEPVAIAA</sequence>
<protein>
    <recommendedName>
        <fullName evidence="4">HTH marR-type domain-containing protein</fullName>
    </recommendedName>
</protein>
<dbReference type="InterPro" id="IPR036390">
    <property type="entry name" value="WH_DNA-bd_sf"/>
</dbReference>
<reference evidence="2 3" key="1">
    <citation type="submission" date="2015-09" db="EMBL/GenBank/DDBJ databases">
        <title>Complete genome sequence of a benzo[a]pyrene-degrading bacterium Altererythrobacter epoxidivorans CGMCC 1.7731T.</title>
        <authorList>
            <person name="Li Z."/>
            <person name="Cheng H."/>
            <person name="Huo Y."/>
            <person name="Xu X."/>
        </authorList>
    </citation>
    <scope>NUCLEOTIDE SEQUENCE [LARGE SCALE GENOMIC DNA]</scope>
    <source>
        <strain evidence="2 3">CGMCC 1.7731</strain>
    </source>
</reference>
<dbReference type="OrthoDB" id="7594920at2"/>
<evidence type="ECO:0000313" key="3">
    <source>
        <dbReference type="Proteomes" id="UP000057938"/>
    </source>
</evidence>
<proteinExistence type="predicted"/>
<name>A0A0M4M559_9SPHN</name>